<gene>
    <name evidence="13" type="ORF">X975_10300</name>
</gene>
<feature type="domain" description="Fibronectin type-III" evidence="12">
    <location>
        <begin position="483"/>
        <end position="584"/>
    </location>
</feature>
<reference evidence="13 14" key="1">
    <citation type="submission" date="2013-11" db="EMBL/GenBank/DDBJ databases">
        <title>Genome sequencing of Stegodyphus mimosarum.</title>
        <authorList>
            <person name="Bechsgaard J."/>
        </authorList>
    </citation>
    <scope>NUCLEOTIDE SEQUENCE [LARGE SCALE GENOMIC DNA]</scope>
</reference>
<keyword evidence="14" id="KW-1185">Reference proteome</keyword>
<feature type="non-terminal residue" evidence="13">
    <location>
        <position position="870"/>
    </location>
</feature>
<keyword evidence="4 9" id="KW-0472">Membrane</keyword>
<dbReference type="CDD" id="cd00063">
    <property type="entry name" value="FN3"/>
    <property type="match status" value="2"/>
</dbReference>
<dbReference type="Pfam" id="PF07679">
    <property type="entry name" value="I-set"/>
    <property type="match status" value="1"/>
</dbReference>
<dbReference type="GO" id="GO:0005886">
    <property type="term" value="C:plasma membrane"/>
    <property type="evidence" value="ECO:0007669"/>
    <property type="project" value="UniProtKB-SubCell"/>
</dbReference>
<dbReference type="GO" id="GO:0009653">
    <property type="term" value="P:anatomical structure morphogenesis"/>
    <property type="evidence" value="ECO:0007669"/>
    <property type="project" value="UniProtKB-ARBA"/>
</dbReference>
<evidence type="ECO:0000256" key="1">
    <source>
        <dbReference type="ARBA" id="ARBA00004236"/>
    </source>
</evidence>
<sequence length="870" mass="96243">MMWAKPMAFVVMLFLFWIATVQATDLDLEFRNEPISQLVNISDGKTVFRCSASPSIAQIQWLYKGLPAPHNRWIKVSDRKLTVHLGRMEKGSRLPHHLENGYFQCEVRLKGKVLVSAPAKLILAVLEQFPPEDDLHITAINGNTAVIPCDPPFSVPTVVTSFLFNGSKIDRSTDNRKLMSSGDLQIFNVKPEDAGEYRCIAYNPFLAEKVMSKRKIMLQVKAPSRPELPSFVKTPRAKIAVALGSNVTVECAVAGHPLPVVSWRKHHGKLPHSRYQQIGGNLHIIGVRRGDEGVYYCEAENSVGNVSSSTEIEVQETPQILKSPKSVSVEVGENMTLSCLVHGHPKPLVTWMHNGKIVSVDAESESKESRLLITNVNHRHSGIYQCFANNDLGTVYSATVVTVTSDNKSVDFDYDAHNYDDYDADDTISTPPLVHENKKDFGAVDKNSEDALNSGREKLPNFDPGSSPKRKKKKHSKGVKLVPPSKPEVTRLSNTSVMVRWSVPRNDGLPILFFKVQYKEVGRRKTDWMTIDEDIAAHIHSYAVTNLRVGGNYRFRIAAVYSNNDNKSGPVSDKFVLSKDTPMEKPSVAPMITFAEAASPSAITLHWEYNDVDSVPTEGFFIHYRATHTAGKYLKVTVLGANTRSHIISHLLPDTGYDIKMQAFNDAGPSDFSNIYTCKTKESEALIGIRSRNSKSHHTDDNAISVTEPVSSKNSDGNFILYIALGVVSGGLLIAVSVFLALFIRQRQNRNPNIEEENPDDPLKIGNGHITSNGYIAVGNKVNISINPLSHLDPDDDEDDDKPENLVGIVSNNNEIIRLQTFSANAEPQQESLLNNPEMKESSLTDRKNAATVILPSDSGTSAELSDDIS</sequence>
<dbReference type="InterPro" id="IPR003599">
    <property type="entry name" value="Ig_sub"/>
</dbReference>
<evidence type="ECO:0000313" key="14">
    <source>
        <dbReference type="Proteomes" id="UP000054359"/>
    </source>
</evidence>
<name>A0A087U774_STEMI</name>
<feature type="region of interest" description="Disordered" evidence="8">
    <location>
        <begin position="827"/>
        <end position="870"/>
    </location>
</feature>
<keyword evidence="5" id="KW-1015">Disulfide bond</keyword>
<evidence type="ECO:0000256" key="5">
    <source>
        <dbReference type="ARBA" id="ARBA00023157"/>
    </source>
</evidence>
<dbReference type="GO" id="GO:0098609">
    <property type="term" value="P:cell-cell adhesion"/>
    <property type="evidence" value="ECO:0007669"/>
    <property type="project" value="UniProtKB-ARBA"/>
</dbReference>
<evidence type="ECO:0000256" key="4">
    <source>
        <dbReference type="ARBA" id="ARBA00023136"/>
    </source>
</evidence>
<evidence type="ECO:0000256" key="7">
    <source>
        <dbReference type="ARBA" id="ARBA00023319"/>
    </source>
</evidence>
<keyword evidence="9" id="KW-0812">Transmembrane</keyword>
<feature type="domain" description="Fibronectin type-III" evidence="12">
    <location>
        <begin position="589"/>
        <end position="683"/>
    </location>
</feature>
<dbReference type="AlphaFoldDB" id="A0A087U774"/>
<evidence type="ECO:0000256" key="6">
    <source>
        <dbReference type="ARBA" id="ARBA00023180"/>
    </source>
</evidence>
<keyword evidence="6" id="KW-0325">Glycoprotein</keyword>
<dbReference type="OrthoDB" id="9998697at2759"/>
<dbReference type="InterPro" id="IPR036116">
    <property type="entry name" value="FN3_sf"/>
</dbReference>
<dbReference type="Gene3D" id="2.60.40.10">
    <property type="entry name" value="Immunoglobulins"/>
    <property type="match status" value="5"/>
</dbReference>
<dbReference type="InterPro" id="IPR013783">
    <property type="entry name" value="Ig-like_fold"/>
</dbReference>
<keyword evidence="7" id="KW-0393">Immunoglobulin domain</keyword>
<organism evidence="13 14">
    <name type="scientific">Stegodyphus mimosarum</name>
    <name type="common">African social velvet spider</name>
    <dbReference type="NCBI Taxonomy" id="407821"/>
    <lineage>
        <taxon>Eukaryota</taxon>
        <taxon>Metazoa</taxon>
        <taxon>Ecdysozoa</taxon>
        <taxon>Arthropoda</taxon>
        <taxon>Chelicerata</taxon>
        <taxon>Arachnida</taxon>
        <taxon>Araneae</taxon>
        <taxon>Araneomorphae</taxon>
        <taxon>Entelegynae</taxon>
        <taxon>Eresoidea</taxon>
        <taxon>Eresidae</taxon>
        <taxon>Stegodyphus</taxon>
    </lineage>
</organism>
<dbReference type="FunFam" id="2.60.40.10:FF:000005">
    <property type="entry name" value="Neuronal cell adhesion molecule"/>
    <property type="match status" value="1"/>
</dbReference>
<keyword evidence="10" id="KW-0732">Signal</keyword>
<dbReference type="PANTHER" id="PTHR44170">
    <property type="entry name" value="PROTEIN SIDEKICK"/>
    <property type="match status" value="1"/>
</dbReference>
<dbReference type="Pfam" id="PF00047">
    <property type="entry name" value="ig"/>
    <property type="match status" value="1"/>
</dbReference>
<dbReference type="Pfam" id="PF00041">
    <property type="entry name" value="fn3"/>
    <property type="match status" value="2"/>
</dbReference>
<feature type="transmembrane region" description="Helical" evidence="9">
    <location>
        <begin position="719"/>
        <end position="744"/>
    </location>
</feature>
<dbReference type="Pfam" id="PF13927">
    <property type="entry name" value="Ig_3"/>
    <property type="match status" value="1"/>
</dbReference>
<dbReference type="GO" id="GO:0007399">
    <property type="term" value="P:nervous system development"/>
    <property type="evidence" value="ECO:0007669"/>
    <property type="project" value="TreeGrafter"/>
</dbReference>
<protein>
    <submittedName>
        <fullName evidence="13">Interference hedgehog</fullName>
    </submittedName>
</protein>
<evidence type="ECO:0000256" key="2">
    <source>
        <dbReference type="ARBA" id="ARBA00022475"/>
    </source>
</evidence>
<keyword evidence="3" id="KW-0677">Repeat</keyword>
<dbReference type="SUPFAM" id="SSF48726">
    <property type="entry name" value="Immunoglobulin"/>
    <property type="match status" value="3"/>
</dbReference>
<feature type="chain" id="PRO_5001830263" evidence="10">
    <location>
        <begin position="24"/>
        <end position="870"/>
    </location>
</feature>
<dbReference type="PROSITE" id="PS50853">
    <property type="entry name" value="FN3"/>
    <property type="match status" value="2"/>
</dbReference>
<feature type="compositionally biased region" description="Basic and acidic residues" evidence="8">
    <location>
        <begin position="435"/>
        <end position="460"/>
    </location>
</feature>
<feature type="domain" description="Ig-like" evidence="11">
    <location>
        <begin position="118"/>
        <end position="212"/>
    </location>
</feature>
<dbReference type="GO" id="GO:0030154">
    <property type="term" value="P:cell differentiation"/>
    <property type="evidence" value="ECO:0007669"/>
    <property type="project" value="UniProtKB-ARBA"/>
</dbReference>
<keyword evidence="2" id="KW-1003">Cell membrane</keyword>
<evidence type="ECO:0000259" key="11">
    <source>
        <dbReference type="PROSITE" id="PS50835"/>
    </source>
</evidence>
<feature type="domain" description="Ig-like" evidence="11">
    <location>
        <begin position="318"/>
        <end position="404"/>
    </location>
</feature>
<comment type="subcellular location">
    <subcellularLocation>
        <location evidence="1">Cell membrane</location>
    </subcellularLocation>
</comment>
<evidence type="ECO:0000256" key="3">
    <source>
        <dbReference type="ARBA" id="ARBA00022737"/>
    </source>
</evidence>
<evidence type="ECO:0000256" key="10">
    <source>
        <dbReference type="SAM" id="SignalP"/>
    </source>
</evidence>
<dbReference type="SMART" id="SM00409">
    <property type="entry name" value="IG"/>
    <property type="match status" value="4"/>
</dbReference>
<evidence type="ECO:0000256" key="9">
    <source>
        <dbReference type="SAM" id="Phobius"/>
    </source>
</evidence>
<dbReference type="InterPro" id="IPR013151">
    <property type="entry name" value="Immunoglobulin_dom"/>
</dbReference>
<feature type="region of interest" description="Disordered" evidence="8">
    <location>
        <begin position="423"/>
        <end position="487"/>
    </location>
</feature>
<dbReference type="Proteomes" id="UP000054359">
    <property type="component" value="Unassembled WGS sequence"/>
</dbReference>
<evidence type="ECO:0000259" key="12">
    <source>
        <dbReference type="PROSITE" id="PS50853"/>
    </source>
</evidence>
<dbReference type="PROSITE" id="PS50835">
    <property type="entry name" value="IG_LIKE"/>
    <property type="match status" value="3"/>
</dbReference>
<dbReference type="SUPFAM" id="SSF49265">
    <property type="entry name" value="Fibronectin type III"/>
    <property type="match status" value="1"/>
</dbReference>
<feature type="domain" description="Ig-like" evidence="11">
    <location>
        <begin position="229"/>
        <end position="313"/>
    </location>
</feature>
<dbReference type="SMART" id="SM00060">
    <property type="entry name" value="FN3"/>
    <property type="match status" value="2"/>
</dbReference>
<dbReference type="InterPro" id="IPR003961">
    <property type="entry name" value="FN3_dom"/>
</dbReference>
<feature type="compositionally biased region" description="Basic and acidic residues" evidence="8">
    <location>
        <begin position="838"/>
        <end position="849"/>
    </location>
</feature>
<evidence type="ECO:0000313" key="13">
    <source>
        <dbReference type="EMBL" id="KFM73213.1"/>
    </source>
</evidence>
<dbReference type="SMART" id="SM00408">
    <property type="entry name" value="IGc2"/>
    <property type="match status" value="3"/>
</dbReference>
<dbReference type="EMBL" id="KK118532">
    <property type="protein sequence ID" value="KFM73213.1"/>
    <property type="molecule type" value="Genomic_DNA"/>
</dbReference>
<proteinExistence type="predicted"/>
<dbReference type="OMA" id="KQTSDMC"/>
<evidence type="ECO:0000256" key="8">
    <source>
        <dbReference type="SAM" id="MobiDB-lite"/>
    </source>
</evidence>
<dbReference type="InterPro" id="IPR036179">
    <property type="entry name" value="Ig-like_dom_sf"/>
</dbReference>
<dbReference type="STRING" id="407821.A0A087U774"/>
<dbReference type="InterPro" id="IPR003598">
    <property type="entry name" value="Ig_sub2"/>
</dbReference>
<dbReference type="InterPro" id="IPR007110">
    <property type="entry name" value="Ig-like_dom"/>
</dbReference>
<accession>A0A087U774</accession>
<dbReference type="FunFam" id="2.60.40.10:FF:000032">
    <property type="entry name" value="palladin isoform X1"/>
    <property type="match status" value="1"/>
</dbReference>
<dbReference type="InterPro" id="IPR013098">
    <property type="entry name" value="Ig_I-set"/>
</dbReference>
<dbReference type="PANTHER" id="PTHR44170:SF54">
    <property type="entry name" value="FI24025P1"/>
    <property type="match status" value="1"/>
</dbReference>
<feature type="signal peptide" evidence="10">
    <location>
        <begin position="1"/>
        <end position="23"/>
    </location>
</feature>
<feature type="compositionally biased region" description="Basic residues" evidence="8">
    <location>
        <begin position="468"/>
        <end position="478"/>
    </location>
</feature>
<keyword evidence="9" id="KW-1133">Transmembrane helix</keyword>